<evidence type="ECO:0000256" key="2">
    <source>
        <dbReference type="ARBA" id="ARBA00011073"/>
    </source>
</evidence>
<name>A0ABU6XPB7_9FABA</name>
<dbReference type="Pfam" id="PF00082">
    <property type="entry name" value="Peptidase_S8"/>
    <property type="match status" value="1"/>
</dbReference>
<reference evidence="15 16" key="1">
    <citation type="journal article" date="2023" name="Plants (Basel)">
        <title>Bridging the Gap: Combining Genomics and Transcriptomics Approaches to Understand Stylosanthes scabra, an Orphan Legume from the Brazilian Caatinga.</title>
        <authorList>
            <person name="Ferreira-Neto J.R.C."/>
            <person name="da Silva M.D."/>
            <person name="Binneck E."/>
            <person name="de Melo N.F."/>
            <person name="da Silva R.H."/>
            <person name="de Melo A.L.T.M."/>
            <person name="Pandolfi V."/>
            <person name="Bustamante F.O."/>
            <person name="Brasileiro-Vidal A.C."/>
            <person name="Benko-Iseppon A.M."/>
        </authorList>
    </citation>
    <scope>NUCLEOTIDE SEQUENCE [LARGE SCALE GENOMIC DNA]</scope>
    <source>
        <tissue evidence="15">Leaves</tissue>
    </source>
</reference>
<feature type="active site" description="Charge relay system" evidence="8">
    <location>
        <position position="147"/>
    </location>
</feature>
<evidence type="ECO:0000313" key="15">
    <source>
        <dbReference type="EMBL" id="MED6198853.1"/>
    </source>
</evidence>
<keyword evidence="5 10" id="KW-0732">Signal</keyword>
<protein>
    <submittedName>
        <fullName evidence="15">Uncharacterized protein</fullName>
    </submittedName>
</protein>
<feature type="active site" description="Charge relay system" evidence="8">
    <location>
        <position position="220"/>
    </location>
</feature>
<evidence type="ECO:0000256" key="8">
    <source>
        <dbReference type="PROSITE-ProRule" id="PRU01240"/>
    </source>
</evidence>
<feature type="compositionally biased region" description="Basic and acidic residues" evidence="9">
    <location>
        <begin position="206"/>
        <end position="220"/>
    </location>
</feature>
<dbReference type="PROSITE" id="PS00138">
    <property type="entry name" value="SUBTILASE_SER"/>
    <property type="match status" value="1"/>
</dbReference>
<comment type="subcellular location">
    <subcellularLocation>
        <location evidence="1">Secreted</location>
    </subcellularLocation>
</comment>
<dbReference type="InterPro" id="IPR034197">
    <property type="entry name" value="Peptidases_S8_3"/>
</dbReference>
<dbReference type="InterPro" id="IPR003137">
    <property type="entry name" value="PA_domain"/>
</dbReference>
<evidence type="ECO:0000256" key="5">
    <source>
        <dbReference type="ARBA" id="ARBA00022729"/>
    </source>
</evidence>
<dbReference type="Pfam" id="PF02225">
    <property type="entry name" value="PA"/>
    <property type="match status" value="1"/>
</dbReference>
<feature type="active site" description="Charge relay system" evidence="8">
    <location>
        <position position="551"/>
    </location>
</feature>
<evidence type="ECO:0000259" key="13">
    <source>
        <dbReference type="Pfam" id="PF05922"/>
    </source>
</evidence>
<dbReference type="CDD" id="cd02120">
    <property type="entry name" value="PA_subtilisin_like"/>
    <property type="match status" value="1"/>
</dbReference>
<keyword evidence="4 8" id="KW-0645">Protease</keyword>
<evidence type="ECO:0000256" key="7">
    <source>
        <dbReference type="ARBA" id="ARBA00022825"/>
    </source>
</evidence>
<dbReference type="InterPro" id="IPR045051">
    <property type="entry name" value="SBT"/>
</dbReference>
<evidence type="ECO:0000259" key="11">
    <source>
        <dbReference type="Pfam" id="PF00082"/>
    </source>
</evidence>
<dbReference type="InterPro" id="IPR036852">
    <property type="entry name" value="Peptidase_S8/S53_dom_sf"/>
</dbReference>
<keyword evidence="3" id="KW-0964">Secreted</keyword>
<evidence type="ECO:0000313" key="16">
    <source>
        <dbReference type="Proteomes" id="UP001341840"/>
    </source>
</evidence>
<dbReference type="EMBL" id="JASCZI010212241">
    <property type="protein sequence ID" value="MED6198853.1"/>
    <property type="molecule type" value="Genomic_DNA"/>
</dbReference>
<dbReference type="InterPro" id="IPR041469">
    <property type="entry name" value="Subtilisin-like_FN3"/>
</dbReference>
<dbReference type="Gene3D" id="3.30.70.80">
    <property type="entry name" value="Peptidase S8 propeptide/proteinase inhibitor I9"/>
    <property type="match status" value="1"/>
</dbReference>
<dbReference type="InterPro" id="IPR000209">
    <property type="entry name" value="Peptidase_S8/S53_dom"/>
</dbReference>
<gene>
    <name evidence="15" type="ORF">PIB30_070419</name>
</gene>
<organism evidence="15 16">
    <name type="scientific">Stylosanthes scabra</name>
    <dbReference type="NCBI Taxonomy" id="79078"/>
    <lineage>
        <taxon>Eukaryota</taxon>
        <taxon>Viridiplantae</taxon>
        <taxon>Streptophyta</taxon>
        <taxon>Embryophyta</taxon>
        <taxon>Tracheophyta</taxon>
        <taxon>Spermatophyta</taxon>
        <taxon>Magnoliopsida</taxon>
        <taxon>eudicotyledons</taxon>
        <taxon>Gunneridae</taxon>
        <taxon>Pentapetalae</taxon>
        <taxon>rosids</taxon>
        <taxon>fabids</taxon>
        <taxon>Fabales</taxon>
        <taxon>Fabaceae</taxon>
        <taxon>Papilionoideae</taxon>
        <taxon>50 kb inversion clade</taxon>
        <taxon>dalbergioids sensu lato</taxon>
        <taxon>Dalbergieae</taxon>
        <taxon>Pterocarpus clade</taxon>
        <taxon>Stylosanthes</taxon>
    </lineage>
</organism>
<dbReference type="InterPro" id="IPR010259">
    <property type="entry name" value="S8pro/Inhibitor_I9"/>
</dbReference>
<comment type="similarity">
    <text evidence="2 8">Belongs to the peptidase S8 family.</text>
</comment>
<dbReference type="InterPro" id="IPR037045">
    <property type="entry name" value="S8pro/Inhibitor_I9_sf"/>
</dbReference>
<evidence type="ECO:0000256" key="9">
    <source>
        <dbReference type="SAM" id="MobiDB-lite"/>
    </source>
</evidence>
<evidence type="ECO:0000259" key="14">
    <source>
        <dbReference type="Pfam" id="PF17766"/>
    </source>
</evidence>
<dbReference type="Proteomes" id="UP001341840">
    <property type="component" value="Unassembled WGS sequence"/>
</dbReference>
<dbReference type="InterPro" id="IPR023828">
    <property type="entry name" value="Peptidase_S8_Ser-AS"/>
</dbReference>
<dbReference type="Gene3D" id="3.50.30.30">
    <property type="match status" value="1"/>
</dbReference>
<feature type="domain" description="Peptidase S8/S53" evidence="11">
    <location>
        <begin position="139"/>
        <end position="611"/>
    </location>
</feature>
<evidence type="ECO:0000256" key="4">
    <source>
        <dbReference type="ARBA" id="ARBA00022670"/>
    </source>
</evidence>
<proteinExistence type="inferred from homology"/>
<keyword evidence="16" id="KW-1185">Reference proteome</keyword>
<evidence type="ECO:0000256" key="10">
    <source>
        <dbReference type="SAM" id="SignalP"/>
    </source>
</evidence>
<feature type="signal peptide" evidence="10">
    <location>
        <begin position="1"/>
        <end position="23"/>
    </location>
</feature>
<evidence type="ECO:0000256" key="3">
    <source>
        <dbReference type="ARBA" id="ARBA00022525"/>
    </source>
</evidence>
<accession>A0ABU6XPB7</accession>
<feature type="chain" id="PRO_5045805349" evidence="10">
    <location>
        <begin position="24"/>
        <end position="771"/>
    </location>
</feature>
<dbReference type="Pfam" id="PF17766">
    <property type="entry name" value="fn3_6"/>
    <property type="match status" value="1"/>
</dbReference>
<dbReference type="PROSITE" id="PS51892">
    <property type="entry name" value="SUBTILASE"/>
    <property type="match status" value="1"/>
</dbReference>
<dbReference type="PANTHER" id="PTHR10795">
    <property type="entry name" value="PROPROTEIN CONVERTASE SUBTILISIN/KEXIN"/>
    <property type="match status" value="1"/>
</dbReference>
<dbReference type="CDD" id="cd04852">
    <property type="entry name" value="Peptidases_S8_3"/>
    <property type="match status" value="1"/>
</dbReference>
<evidence type="ECO:0000256" key="6">
    <source>
        <dbReference type="ARBA" id="ARBA00022801"/>
    </source>
</evidence>
<feature type="domain" description="PA" evidence="12">
    <location>
        <begin position="378"/>
        <end position="465"/>
    </location>
</feature>
<evidence type="ECO:0000259" key="12">
    <source>
        <dbReference type="Pfam" id="PF02225"/>
    </source>
</evidence>
<dbReference type="SUPFAM" id="SSF52743">
    <property type="entry name" value="Subtilisin-like"/>
    <property type="match status" value="1"/>
</dbReference>
<keyword evidence="7 8" id="KW-0720">Serine protease</keyword>
<dbReference type="Gene3D" id="3.40.50.200">
    <property type="entry name" value="Peptidase S8/S53 domain"/>
    <property type="match status" value="1"/>
</dbReference>
<dbReference type="Gene3D" id="2.60.40.2310">
    <property type="match status" value="1"/>
</dbReference>
<dbReference type="InterPro" id="IPR015500">
    <property type="entry name" value="Peptidase_S8_subtilisin-rel"/>
</dbReference>
<evidence type="ECO:0000256" key="1">
    <source>
        <dbReference type="ARBA" id="ARBA00004613"/>
    </source>
</evidence>
<keyword evidence="6 8" id="KW-0378">Hydrolase</keyword>
<dbReference type="PRINTS" id="PR00723">
    <property type="entry name" value="SUBTILISIN"/>
</dbReference>
<sequence>MLKSKFLHTVLLLLIFCAKHAKAENNKEQSKNTYIVHMDKSTMPATFSDHQYWYESSLQSVSESAEVLYTYKHVVHGFSTRLTNQEADALLEQPGILSIIPDRKYELHTTRTPYFLGLEVTLASLDRLSTNLPASVKESEVIIGVLDSGIWPEHESLDDTGFGPIPNRWKGECESGKNFNSSHCNRKLIGARFFYKGHEGVAGPINEEKESKSPRDDQGHGTHTLTTAAGSLVSGASLFGLAPGTARGMSPQARVASYKVCWHKGCYSSDVAAAIDKAIEDGVDILSMSLGSDLQEYYKDLTAIGAFIANSHGILVSISAGNSGPVPGQISNVAPWMLTIGAGTLDRDFPAYVTLGNGNTYTGSSLYRGVSLLDTPLPLVYAGNVSNNSSQEFNCEMNTLIPARVAGKIVLCKRGGNGRVAKGLEVKRAGGIGMLLGNTKQHGEELLADPHVLPAASLGQKASDEIRDYILSSPNATATVSFLGTHLQAQPSPVVAAFSSRGPNPLTPKVLKPDLIGPGVNILAGWTGANGPSGLEEDTRRTSFNIMSGTSMSCPHISGLAAILKAAHPEWSPAAIRSALMTTSYTTYSNGNPILDIATQKPASPFDFGAGHVDPLQALDPGLVYDADLHDYLNFLCALNYNQSQTKVVARRDFTCDPRKIYRVEDLNYPSFAVPFESKNASTSVQYTRTLTNVGTPGTYKASVSFQSESLVKIMVEPETLSFTKLFEKKNYTVTFTSSNSVPSGTKSFAYLKWSDEKHKVVSPIAFSWLD</sequence>
<dbReference type="Pfam" id="PF05922">
    <property type="entry name" value="Inhibitor_I9"/>
    <property type="match status" value="1"/>
</dbReference>
<feature type="domain" description="Inhibitor I9" evidence="13">
    <location>
        <begin position="33"/>
        <end position="108"/>
    </location>
</feature>
<comment type="caution">
    <text evidence="15">The sequence shown here is derived from an EMBL/GenBank/DDBJ whole genome shotgun (WGS) entry which is preliminary data.</text>
</comment>
<feature type="domain" description="Subtilisin-like protease fibronectin type-III" evidence="14">
    <location>
        <begin position="666"/>
        <end position="766"/>
    </location>
</feature>
<feature type="region of interest" description="Disordered" evidence="9">
    <location>
        <begin position="204"/>
        <end position="225"/>
    </location>
</feature>